<dbReference type="AlphaFoldDB" id="A0A0C9U018"/>
<proteinExistence type="predicted"/>
<feature type="region of interest" description="Disordered" evidence="1">
    <location>
        <begin position="42"/>
        <end position="187"/>
    </location>
</feature>
<sequence>MFDRETGRSKEFGSVSFEDTNVQPFLGSGNLEIDGELIDVKLDQQRYQQDHFREDGSPQQQYAGARSGPGVPGGGAAASGGCAHSGACGNLASGATGAGPMDGAPAGNTAGGVDGGTGDGKGGVTSGDPGMGGGMGMMQADGSSEPGSLGPDDPCEQRARSPGAPGALGGPQRTGLRGQHGYHPYGR</sequence>
<dbReference type="EMBL" id="KN819358">
    <property type="protein sequence ID" value="KIJ12911.1"/>
    <property type="molecule type" value="Genomic_DNA"/>
</dbReference>
<name>A0A0C9U018_PAXIN</name>
<feature type="compositionally biased region" description="Gly residues" evidence="1">
    <location>
        <begin position="109"/>
        <end position="136"/>
    </location>
</feature>
<reference evidence="3" key="2">
    <citation type="submission" date="2015-01" db="EMBL/GenBank/DDBJ databases">
        <title>Evolutionary Origins and Diversification of the Mycorrhizal Mutualists.</title>
        <authorList>
            <consortium name="DOE Joint Genome Institute"/>
            <consortium name="Mycorrhizal Genomics Consortium"/>
            <person name="Kohler A."/>
            <person name="Kuo A."/>
            <person name="Nagy L.G."/>
            <person name="Floudas D."/>
            <person name="Copeland A."/>
            <person name="Barry K.W."/>
            <person name="Cichocki N."/>
            <person name="Veneault-Fourrey C."/>
            <person name="LaButti K."/>
            <person name="Lindquist E.A."/>
            <person name="Lipzen A."/>
            <person name="Lundell T."/>
            <person name="Morin E."/>
            <person name="Murat C."/>
            <person name="Riley R."/>
            <person name="Ohm R."/>
            <person name="Sun H."/>
            <person name="Tunlid A."/>
            <person name="Henrissat B."/>
            <person name="Grigoriev I.V."/>
            <person name="Hibbett D.S."/>
            <person name="Martin F."/>
        </authorList>
    </citation>
    <scope>NUCLEOTIDE SEQUENCE [LARGE SCALE GENOMIC DNA]</scope>
    <source>
        <strain evidence="3">ATCC 200175</strain>
    </source>
</reference>
<protein>
    <submittedName>
        <fullName evidence="2">Uncharacterized protein</fullName>
    </submittedName>
</protein>
<evidence type="ECO:0000256" key="1">
    <source>
        <dbReference type="SAM" id="MobiDB-lite"/>
    </source>
</evidence>
<gene>
    <name evidence="2" type="ORF">PAXINDRAFT_100973</name>
</gene>
<dbReference type="OrthoDB" id="1875751at2759"/>
<evidence type="ECO:0000313" key="3">
    <source>
        <dbReference type="Proteomes" id="UP000053647"/>
    </source>
</evidence>
<dbReference type="HOGENOM" id="CLU_1468642_0_0_1"/>
<accession>A0A0C9U018</accession>
<organism evidence="2 3">
    <name type="scientific">Paxillus involutus ATCC 200175</name>
    <dbReference type="NCBI Taxonomy" id="664439"/>
    <lineage>
        <taxon>Eukaryota</taxon>
        <taxon>Fungi</taxon>
        <taxon>Dikarya</taxon>
        <taxon>Basidiomycota</taxon>
        <taxon>Agaricomycotina</taxon>
        <taxon>Agaricomycetes</taxon>
        <taxon>Agaricomycetidae</taxon>
        <taxon>Boletales</taxon>
        <taxon>Paxilineae</taxon>
        <taxon>Paxillaceae</taxon>
        <taxon>Paxillus</taxon>
    </lineage>
</organism>
<feature type="region of interest" description="Disordered" evidence="1">
    <location>
        <begin position="1"/>
        <end position="29"/>
    </location>
</feature>
<feature type="compositionally biased region" description="Basic and acidic residues" evidence="1">
    <location>
        <begin position="1"/>
        <end position="11"/>
    </location>
</feature>
<evidence type="ECO:0000313" key="2">
    <source>
        <dbReference type="EMBL" id="KIJ12911.1"/>
    </source>
</evidence>
<feature type="compositionally biased region" description="Low complexity" evidence="1">
    <location>
        <begin position="79"/>
        <end position="89"/>
    </location>
</feature>
<feature type="compositionally biased region" description="Basic and acidic residues" evidence="1">
    <location>
        <begin position="42"/>
        <end position="56"/>
    </location>
</feature>
<keyword evidence="3" id="KW-1185">Reference proteome</keyword>
<reference evidence="2 3" key="1">
    <citation type="submission" date="2014-06" db="EMBL/GenBank/DDBJ databases">
        <authorList>
            <consortium name="DOE Joint Genome Institute"/>
            <person name="Kuo A."/>
            <person name="Kohler A."/>
            <person name="Nagy L.G."/>
            <person name="Floudas D."/>
            <person name="Copeland A."/>
            <person name="Barry K.W."/>
            <person name="Cichocki N."/>
            <person name="Veneault-Fourrey C."/>
            <person name="LaButti K."/>
            <person name="Lindquist E.A."/>
            <person name="Lipzen A."/>
            <person name="Lundell T."/>
            <person name="Morin E."/>
            <person name="Murat C."/>
            <person name="Sun H."/>
            <person name="Tunlid A."/>
            <person name="Henrissat B."/>
            <person name="Grigoriev I.V."/>
            <person name="Hibbett D.S."/>
            <person name="Martin F."/>
            <person name="Nordberg H.P."/>
            <person name="Cantor M.N."/>
            <person name="Hua S.X."/>
        </authorList>
    </citation>
    <scope>NUCLEOTIDE SEQUENCE [LARGE SCALE GENOMIC DNA]</scope>
    <source>
        <strain evidence="2 3">ATCC 200175</strain>
    </source>
</reference>
<dbReference type="Proteomes" id="UP000053647">
    <property type="component" value="Unassembled WGS sequence"/>
</dbReference>